<protein>
    <recommendedName>
        <fullName evidence="4">Amidase</fullName>
    </recommendedName>
</protein>
<gene>
    <name evidence="2" type="ORF">GCM10009867_13360</name>
</gene>
<accession>A0ABP6H3I4</accession>
<evidence type="ECO:0000313" key="2">
    <source>
        <dbReference type="EMBL" id="GAA2734065.1"/>
    </source>
</evidence>
<sequence>MHLTTTSQRALVMVTLVSLLGVLGVSAAAQADAAPRAAKGKRVAAAVTRVDRPAAARAMWVWDTSDPAGVVALATSRGIGQLYAAVPPNVGTSPQLADLRELVGLADAAGLRVDALGGDVGWVDDPAWVVGNWLKPALATGLFTGVHVDMEPYNTPAWTKSRKTVVKKYLAALDAFQVAAGATPIEADIPFWFDEVPANGSTFDREIMKRTDAVTVMAYRRLADGPDGTIALSANEIRSGAGLGVKVRIGQETNHLGDDPTSVKQTFHGQTLTQMETQLRLVTAAYDGSAGFAGLAIHDAIGYAAITD</sequence>
<feature type="signal peptide" evidence="1">
    <location>
        <begin position="1"/>
        <end position="33"/>
    </location>
</feature>
<evidence type="ECO:0008006" key="4">
    <source>
        <dbReference type="Google" id="ProtNLM"/>
    </source>
</evidence>
<name>A0ABP6H3I4_9MICO</name>
<proteinExistence type="predicted"/>
<evidence type="ECO:0000256" key="1">
    <source>
        <dbReference type="SAM" id="SignalP"/>
    </source>
</evidence>
<dbReference type="Proteomes" id="UP001501326">
    <property type="component" value="Unassembled WGS sequence"/>
</dbReference>
<reference evidence="3" key="1">
    <citation type="journal article" date="2019" name="Int. J. Syst. Evol. Microbiol.">
        <title>The Global Catalogue of Microorganisms (GCM) 10K type strain sequencing project: providing services to taxonomists for standard genome sequencing and annotation.</title>
        <authorList>
            <consortium name="The Broad Institute Genomics Platform"/>
            <consortium name="The Broad Institute Genome Sequencing Center for Infectious Disease"/>
            <person name="Wu L."/>
            <person name="Ma J."/>
        </authorList>
    </citation>
    <scope>NUCLEOTIDE SEQUENCE [LARGE SCALE GENOMIC DNA]</scope>
    <source>
        <strain evidence="3">JCM 16378</strain>
    </source>
</reference>
<organism evidence="2 3">
    <name type="scientific">Pedococcus aerophilus</name>
    <dbReference type="NCBI Taxonomy" id="436356"/>
    <lineage>
        <taxon>Bacteria</taxon>
        <taxon>Bacillati</taxon>
        <taxon>Actinomycetota</taxon>
        <taxon>Actinomycetes</taxon>
        <taxon>Micrococcales</taxon>
        <taxon>Intrasporangiaceae</taxon>
        <taxon>Pedococcus</taxon>
    </lineage>
</organism>
<comment type="caution">
    <text evidence="2">The sequence shown here is derived from an EMBL/GenBank/DDBJ whole genome shotgun (WGS) entry which is preliminary data.</text>
</comment>
<evidence type="ECO:0000313" key="3">
    <source>
        <dbReference type="Proteomes" id="UP001501326"/>
    </source>
</evidence>
<keyword evidence="1" id="KW-0732">Signal</keyword>
<dbReference type="EMBL" id="BAAARN010000001">
    <property type="protein sequence ID" value="GAA2734065.1"/>
    <property type="molecule type" value="Genomic_DNA"/>
</dbReference>
<keyword evidence="3" id="KW-1185">Reference proteome</keyword>
<feature type="chain" id="PRO_5046335781" description="Amidase" evidence="1">
    <location>
        <begin position="34"/>
        <end position="308"/>
    </location>
</feature>